<sequence>MQFPTLGSLTAVSVAAMVRPQGLACSDLDIGNDTSRRDHLAADDSGDGGGGDTAGISQVLGTGVAPVQGELLDVAGKVLQFPHDRIVGLDMGIRPVGVTPDRSFGGKVGSHETTSFEPDEKDEPPQSKYSEVYAVIDTLTTRGLLPPTTPTVERNRKRVLATYFCYMRDRWYDDIDVDGCIYLLRDGGKIRTYLQARTEDLSKPSLNATRRILNRCASHVIGLKGALEWAEELPEVFYPAAKAPRRAYNASELIRIDDWVHSRTRRSSRRVACIIVSLALGAGMSTEEIYHCRYGDFTDFGAVLAVRARGGRGITPRTVPLTAPFDDLMRQVLDGVGEDRRDEPLVKPNSARRRNDATGPHLISDFIHKTSENPSSTGLAPTLPRLRYTWIADHAAERVDFNHLIYATGSIQPFTHTFRNMIIESGALTEVEYREWAKGNRDEPDYPPLRVVEPRAGGEV</sequence>
<feature type="region of interest" description="Disordered" evidence="2">
    <location>
        <begin position="439"/>
        <end position="460"/>
    </location>
</feature>
<keyword evidence="4" id="KW-1185">Reference proteome</keyword>
<reference evidence="3 4" key="1">
    <citation type="submission" date="2010-08" db="EMBL/GenBank/DDBJ databases">
        <authorList>
            <person name="Muzny D."/>
            <person name="Qin X."/>
            <person name="Buhay C."/>
            <person name="Dugan-Rocha S."/>
            <person name="Ding Y."/>
            <person name="Chen G."/>
            <person name="Hawes A."/>
            <person name="Holder M."/>
            <person name="Jhangiani S."/>
            <person name="Johnson A."/>
            <person name="Khan Z."/>
            <person name="Li Z."/>
            <person name="Liu W."/>
            <person name="Liu X."/>
            <person name="Perez L."/>
            <person name="Shen H."/>
            <person name="Wang Q."/>
            <person name="Watt J."/>
            <person name="Xi L."/>
            <person name="Xin Y."/>
            <person name="Zhou J."/>
            <person name="Deng J."/>
            <person name="Jiang H."/>
            <person name="Liu Y."/>
            <person name="Qu J."/>
            <person name="Song X.-Z."/>
            <person name="Zhang L."/>
            <person name="Villasana D."/>
            <person name="Johnson A."/>
            <person name="Liu J."/>
            <person name="Liyanage D."/>
            <person name="Lorensuhewa L."/>
            <person name="Robinson T."/>
            <person name="Song A."/>
            <person name="Song B.-B."/>
            <person name="Dinh H."/>
            <person name="Thornton R."/>
            <person name="Coyle M."/>
            <person name="Francisco L."/>
            <person name="Jackson L."/>
            <person name="Javaid M."/>
            <person name="Korchina V."/>
            <person name="Kovar C."/>
            <person name="Mata R."/>
            <person name="Mathew T."/>
            <person name="Ngo R."/>
            <person name="Nguyen L."/>
            <person name="Nguyen N."/>
            <person name="Okwuonu G."/>
            <person name="Ongeri F."/>
            <person name="Pham C."/>
            <person name="Simmons D."/>
            <person name="Wilczek-Boney K."/>
            <person name="Hale W."/>
            <person name="Jakkamsetti A."/>
            <person name="Pham P."/>
            <person name="Ruth R."/>
            <person name="San Lucas F."/>
            <person name="Warren J."/>
            <person name="Zhang J."/>
            <person name="Zhao Z."/>
            <person name="Zhou C."/>
            <person name="Zhu D."/>
            <person name="Lee S."/>
            <person name="Bess C."/>
            <person name="Blankenburg K."/>
            <person name="Forbes L."/>
            <person name="Fu Q."/>
            <person name="Gubbala S."/>
            <person name="Hirani K."/>
            <person name="Jayaseelan J.C."/>
            <person name="Lara F."/>
            <person name="Munidasa M."/>
            <person name="Palculict T."/>
            <person name="Patil S."/>
            <person name="Pu L.-L."/>
            <person name="Saada N."/>
            <person name="Tang L."/>
            <person name="Weissenberger G."/>
            <person name="Zhu Y."/>
            <person name="Hemphill L."/>
            <person name="Shang Y."/>
            <person name="Youmans B."/>
            <person name="Ayvaz T."/>
            <person name="Ross M."/>
            <person name="Santibanez J."/>
            <person name="Aqrawi P."/>
            <person name="Gross S."/>
            <person name="Joshi V."/>
            <person name="Fowler G."/>
            <person name="Nazareth L."/>
            <person name="Reid J."/>
            <person name="Worley K."/>
            <person name="Petrosino J."/>
            <person name="Highlander S."/>
            <person name="Gibbs R."/>
        </authorList>
    </citation>
    <scope>NUCLEOTIDE SEQUENCE [LARGE SCALE GENOMIC DNA]</scope>
    <source>
        <strain evidence="3 4">ATCC 33035</strain>
    </source>
</reference>
<gene>
    <name evidence="3" type="ORF">HMPREF0305_11828</name>
</gene>
<evidence type="ECO:0000256" key="1">
    <source>
        <dbReference type="ARBA" id="ARBA00023172"/>
    </source>
</evidence>
<dbReference type="InterPro" id="IPR011010">
    <property type="entry name" value="DNA_brk_join_enz"/>
</dbReference>
<dbReference type="GO" id="GO:0015074">
    <property type="term" value="P:DNA integration"/>
    <property type="evidence" value="ECO:0007669"/>
    <property type="project" value="InterPro"/>
</dbReference>
<dbReference type="HOGENOM" id="CLU_573324_0_0_11"/>
<dbReference type="Gene3D" id="1.10.443.10">
    <property type="entry name" value="Intergrase catalytic core"/>
    <property type="match status" value="1"/>
</dbReference>
<evidence type="ECO:0000313" key="3">
    <source>
        <dbReference type="EMBL" id="EFQ79948.1"/>
    </source>
</evidence>
<organism evidence="3 4">
    <name type="scientific">Corynebacterium pseudogenitalium ATCC 33035</name>
    <dbReference type="NCBI Taxonomy" id="525264"/>
    <lineage>
        <taxon>Bacteria</taxon>
        <taxon>Bacillati</taxon>
        <taxon>Actinomycetota</taxon>
        <taxon>Actinomycetes</taxon>
        <taxon>Mycobacteriales</taxon>
        <taxon>Corynebacteriaceae</taxon>
        <taxon>Corynebacterium</taxon>
    </lineage>
</organism>
<protein>
    <recommendedName>
        <fullName evidence="5">Tyr recombinase domain-containing protein</fullName>
    </recommendedName>
</protein>
<evidence type="ECO:0008006" key="5">
    <source>
        <dbReference type="Google" id="ProtNLM"/>
    </source>
</evidence>
<comment type="caution">
    <text evidence="3">The sequence shown here is derived from an EMBL/GenBank/DDBJ whole genome shotgun (WGS) entry which is preliminary data.</text>
</comment>
<feature type="region of interest" description="Disordered" evidence="2">
    <location>
        <begin position="100"/>
        <end position="126"/>
    </location>
</feature>
<dbReference type="SUPFAM" id="SSF56349">
    <property type="entry name" value="DNA breaking-rejoining enzymes"/>
    <property type="match status" value="1"/>
</dbReference>
<proteinExistence type="predicted"/>
<evidence type="ECO:0000313" key="4">
    <source>
        <dbReference type="Proteomes" id="UP000003020"/>
    </source>
</evidence>
<dbReference type="EMBL" id="ABYQ02000013">
    <property type="protein sequence ID" value="EFQ79948.1"/>
    <property type="molecule type" value="Genomic_DNA"/>
</dbReference>
<dbReference type="Proteomes" id="UP000003020">
    <property type="component" value="Unassembled WGS sequence"/>
</dbReference>
<evidence type="ECO:0000256" key="2">
    <source>
        <dbReference type="SAM" id="MobiDB-lite"/>
    </source>
</evidence>
<accession>E2S5T7</accession>
<dbReference type="GO" id="GO:0006310">
    <property type="term" value="P:DNA recombination"/>
    <property type="evidence" value="ECO:0007669"/>
    <property type="project" value="UniProtKB-KW"/>
</dbReference>
<dbReference type="GO" id="GO:0003677">
    <property type="term" value="F:DNA binding"/>
    <property type="evidence" value="ECO:0007669"/>
    <property type="project" value="InterPro"/>
</dbReference>
<dbReference type="eggNOG" id="ENOG5031XJZ">
    <property type="taxonomic scope" value="Bacteria"/>
</dbReference>
<dbReference type="InterPro" id="IPR013762">
    <property type="entry name" value="Integrase-like_cat_sf"/>
</dbReference>
<dbReference type="AlphaFoldDB" id="E2S5T7"/>
<keyword evidence="1" id="KW-0233">DNA recombination</keyword>
<name>E2S5T7_9CORY</name>